<evidence type="ECO:0000313" key="1">
    <source>
        <dbReference type="EMBL" id="VDN26072.1"/>
    </source>
</evidence>
<dbReference type="Proteomes" id="UP000271889">
    <property type="component" value="Unassembled WGS sequence"/>
</dbReference>
<dbReference type="AlphaFoldDB" id="A0A3P7Q280"/>
<proteinExistence type="predicted"/>
<reference evidence="1 2" key="1">
    <citation type="submission" date="2018-11" db="EMBL/GenBank/DDBJ databases">
        <authorList>
            <consortium name="Pathogen Informatics"/>
        </authorList>
    </citation>
    <scope>NUCLEOTIDE SEQUENCE [LARGE SCALE GENOMIC DNA]</scope>
</reference>
<evidence type="ECO:0000313" key="2">
    <source>
        <dbReference type="Proteomes" id="UP000271889"/>
    </source>
</evidence>
<keyword evidence="2" id="KW-1185">Reference proteome</keyword>
<name>A0A3P7Q280_CYLGO</name>
<sequence>MFRAQRHLPVLGQNGVNGVVVEGAGLEEKVEGVIVNGLDLNLARRPWIQLVIVLETIWKIENASLNGSKTGSHSQLLRYAKWNNRVAQVHLLQLNQLG</sequence>
<accession>A0A3P7Q280</accession>
<organism evidence="1 2">
    <name type="scientific">Cylicostephanus goldi</name>
    <name type="common">Nematode worm</name>
    <dbReference type="NCBI Taxonomy" id="71465"/>
    <lineage>
        <taxon>Eukaryota</taxon>
        <taxon>Metazoa</taxon>
        <taxon>Ecdysozoa</taxon>
        <taxon>Nematoda</taxon>
        <taxon>Chromadorea</taxon>
        <taxon>Rhabditida</taxon>
        <taxon>Rhabditina</taxon>
        <taxon>Rhabditomorpha</taxon>
        <taxon>Strongyloidea</taxon>
        <taxon>Strongylidae</taxon>
        <taxon>Cylicostephanus</taxon>
    </lineage>
</organism>
<dbReference type="EMBL" id="UYRV01110569">
    <property type="protein sequence ID" value="VDN26072.1"/>
    <property type="molecule type" value="Genomic_DNA"/>
</dbReference>
<gene>
    <name evidence="1" type="ORF">CGOC_LOCUS10290</name>
</gene>
<protein>
    <submittedName>
        <fullName evidence="1">Uncharacterized protein</fullName>
    </submittedName>
</protein>